<dbReference type="AlphaFoldDB" id="A0A1W1X4H2"/>
<dbReference type="STRING" id="1121291.SAMN02745134_00657"/>
<protein>
    <submittedName>
        <fullName evidence="2">Uncharacterized protein</fullName>
    </submittedName>
</protein>
<dbReference type="EMBL" id="FWXH01000002">
    <property type="protein sequence ID" value="SMC18767.1"/>
    <property type="molecule type" value="Genomic_DNA"/>
</dbReference>
<feature type="transmembrane region" description="Helical" evidence="1">
    <location>
        <begin position="94"/>
        <end position="112"/>
    </location>
</feature>
<gene>
    <name evidence="2" type="ORF">SAMN02745134_00657</name>
</gene>
<reference evidence="2 3" key="1">
    <citation type="submission" date="2017-04" db="EMBL/GenBank/DDBJ databases">
        <authorList>
            <person name="Afonso C.L."/>
            <person name="Miller P.J."/>
            <person name="Scott M.A."/>
            <person name="Spackman E."/>
            <person name="Goraichik I."/>
            <person name="Dimitrov K.M."/>
            <person name="Suarez D.L."/>
            <person name="Swayne D.E."/>
        </authorList>
    </citation>
    <scope>NUCLEOTIDE SEQUENCE [LARGE SCALE GENOMIC DNA]</scope>
    <source>
        <strain evidence="2 3">DSM 12555</strain>
    </source>
</reference>
<feature type="transmembrane region" description="Helical" evidence="1">
    <location>
        <begin position="146"/>
        <end position="164"/>
    </location>
</feature>
<evidence type="ECO:0000313" key="3">
    <source>
        <dbReference type="Proteomes" id="UP000192468"/>
    </source>
</evidence>
<feature type="transmembrane region" description="Helical" evidence="1">
    <location>
        <begin position="170"/>
        <end position="190"/>
    </location>
</feature>
<accession>A0A1W1X4H2</accession>
<keyword evidence="1" id="KW-0812">Transmembrane</keyword>
<evidence type="ECO:0000256" key="1">
    <source>
        <dbReference type="SAM" id="Phobius"/>
    </source>
</evidence>
<proteinExistence type="predicted"/>
<keyword evidence="1" id="KW-0472">Membrane</keyword>
<evidence type="ECO:0000313" key="2">
    <source>
        <dbReference type="EMBL" id="SMC18767.1"/>
    </source>
</evidence>
<dbReference type="RefSeq" id="WP_084113836.1">
    <property type="nucleotide sequence ID" value="NZ_FWXH01000002.1"/>
</dbReference>
<keyword evidence="3" id="KW-1185">Reference proteome</keyword>
<sequence length="281" mass="29532">MLNAGYKKEALAVLDRANKEYQNTYETTIKNISDLHQKRLEAVKTLKGVEAYIQNLANKPKEYEKIVSEIVVRRNKFESDLKMLELESKKADKVSGGVAGAGVMAGAGVAAFGPTAAMAVAMTFGTASTGTAIATLSGAAATNAALAWLGGGALLAGGGGMAAGETLLTLAGPVGWAIGGVALVGGGILANSKNKKIAEKAESSTRAVKRETERIKEVDVKVVLLRKTTVSLNREIVQLITAMLQSGLNDYKLFTEDNKNNLRKMMNSAEALSKKLGETVS</sequence>
<dbReference type="Proteomes" id="UP000192468">
    <property type="component" value="Unassembled WGS sequence"/>
</dbReference>
<keyword evidence="1" id="KW-1133">Transmembrane helix</keyword>
<dbReference type="OrthoDB" id="517761at2"/>
<organism evidence="2 3">
    <name type="scientific">Clostridium acidisoli DSM 12555</name>
    <dbReference type="NCBI Taxonomy" id="1121291"/>
    <lineage>
        <taxon>Bacteria</taxon>
        <taxon>Bacillati</taxon>
        <taxon>Bacillota</taxon>
        <taxon>Clostridia</taxon>
        <taxon>Eubacteriales</taxon>
        <taxon>Clostridiaceae</taxon>
        <taxon>Clostridium</taxon>
    </lineage>
</organism>
<name>A0A1W1X4H2_9CLOT</name>
<feature type="transmembrane region" description="Helical" evidence="1">
    <location>
        <begin position="118"/>
        <end position="139"/>
    </location>
</feature>